<feature type="domain" description="Disease resistance protein winged helix" evidence="8">
    <location>
        <begin position="358"/>
        <end position="423"/>
    </location>
</feature>
<dbReference type="InterPro" id="IPR042197">
    <property type="entry name" value="Apaf_helical"/>
</dbReference>
<sequence length="465" mass="53387">MPTTSLPPKPMEVLFSQLSFKSCMIGWLSKTTTGQVRISTNYSSLSNQFLERIMREIAKIVVRLDGFIQQIVPLGLHNVESQVQSCRLPTTSLVDETTVYGRDNDKEKIIQILFSNDLDGHNVTIVPIVGLGRIGKTTLAQLVYNDVRIKNHFSTTKAWVCISEDYDANRITKELNISFSVSESLNSLQVKLQLGLTDKKFLLVLDDVWNRHYDDWDKLKMLFKGGSKGSKIIVTTRDERIALIMGQKRSIHHLSLISEQDCWSLFEKHAFGDGDNENRSELEVIGKKIVNKCEGLPLAVKTIAGILCSTRMVKDWEDILRNAVWNKTENPNDILPALKLSYIHLPSQLKKCFAYCGMFHKDFWFEKKQIIQLWHANGLLEHSDYKRIERIGKEYLSELRLRSLLQQSADNHFFMHDLINDLAKSDFGKFVSCWKIMNWGILQCLKYVTSHTIPVNLIHLINLNS</sequence>
<proteinExistence type="inferred from homology"/>
<dbReference type="Pfam" id="PF00931">
    <property type="entry name" value="NB-ARC"/>
    <property type="match status" value="1"/>
</dbReference>
<evidence type="ECO:0008006" key="11">
    <source>
        <dbReference type="Google" id="ProtNLM"/>
    </source>
</evidence>
<dbReference type="Pfam" id="PF23559">
    <property type="entry name" value="WHD_DRP"/>
    <property type="match status" value="1"/>
</dbReference>
<evidence type="ECO:0000256" key="2">
    <source>
        <dbReference type="ARBA" id="ARBA00022614"/>
    </source>
</evidence>
<evidence type="ECO:0000256" key="5">
    <source>
        <dbReference type="ARBA" id="ARBA00022821"/>
    </source>
</evidence>
<organism evidence="9 10">
    <name type="scientific">Cinchona calisaya</name>
    <dbReference type="NCBI Taxonomy" id="153742"/>
    <lineage>
        <taxon>Eukaryota</taxon>
        <taxon>Viridiplantae</taxon>
        <taxon>Streptophyta</taxon>
        <taxon>Embryophyta</taxon>
        <taxon>Tracheophyta</taxon>
        <taxon>Spermatophyta</taxon>
        <taxon>Magnoliopsida</taxon>
        <taxon>eudicotyledons</taxon>
        <taxon>Gunneridae</taxon>
        <taxon>Pentapetalae</taxon>
        <taxon>asterids</taxon>
        <taxon>lamiids</taxon>
        <taxon>Gentianales</taxon>
        <taxon>Rubiaceae</taxon>
        <taxon>Cinchonoideae</taxon>
        <taxon>Cinchoneae</taxon>
        <taxon>Cinchona</taxon>
    </lineage>
</organism>
<dbReference type="Gene3D" id="1.10.10.10">
    <property type="entry name" value="Winged helix-like DNA-binding domain superfamily/Winged helix DNA-binding domain"/>
    <property type="match status" value="1"/>
</dbReference>
<keyword evidence="2" id="KW-0433">Leucine-rich repeat</keyword>
<dbReference type="SUPFAM" id="SSF52540">
    <property type="entry name" value="P-loop containing nucleoside triphosphate hydrolases"/>
    <property type="match status" value="1"/>
</dbReference>
<feature type="domain" description="NB-ARC" evidence="7">
    <location>
        <begin position="103"/>
        <end position="271"/>
    </location>
</feature>
<dbReference type="PANTHER" id="PTHR36766">
    <property type="entry name" value="PLANT BROAD-SPECTRUM MILDEW RESISTANCE PROTEIN RPW8"/>
    <property type="match status" value="1"/>
</dbReference>
<evidence type="ECO:0000259" key="8">
    <source>
        <dbReference type="Pfam" id="PF23559"/>
    </source>
</evidence>
<keyword evidence="6" id="KW-0067">ATP-binding</keyword>
<evidence type="ECO:0000313" key="9">
    <source>
        <dbReference type="EMBL" id="KAL3509363.1"/>
    </source>
</evidence>
<accession>A0ABD2YQZ0</accession>
<dbReference type="PRINTS" id="PR00364">
    <property type="entry name" value="DISEASERSIST"/>
</dbReference>
<evidence type="ECO:0000256" key="4">
    <source>
        <dbReference type="ARBA" id="ARBA00022741"/>
    </source>
</evidence>
<evidence type="ECO:0000256" key="1">
    <source>
        <dbReference type="ARBA" id="ARBA00008894"/>
    </source>
</evidence>
<dbReference type="InterPro" id="IPR036388">
    <property type="entry name" value="WH-like_DNA-bd_sf"/>
</dbReference>
<dbReference type="AlphaFoldDB" id="A0ABD2YQZ0"/>
<comment type="caution">
    <text evidence="9">The sequence shown here is derived from an EMBL/GenBank/DDBJ whole genome shotgun (WGS) entry which is preliminary data.</text>
</comment>
<reference evidence="9 10" key="1">
    <citation type="submission" date="2024-11" db="EMBL/GenBank/DDBJ databases">
        <title>A near-complete genome assembly of Cinchona calisaya.</title>
        <authorList>
            <person name="Lian D.C."/>
            <person name="Zhao X.W."/>
            <person name="Wei L."/>
        </authorList>
    </citation>
    <scope>NUCLEOTIDE SEQUENCE [LARGE SCALE GENOMIC DNA]</scope>
    <source>
        <tissue evidence="9">Nenye</tissue>
    </source>
</reference>
<comment type="similarity">
    <text evidence="1">Belongs to the disease resistance NB-LRR family.</text>
</comment>
<keyword evidence="5" id="KW-0611">Plant defense</keyword>
<dbReference type="InterPro" id="IPR027417">
    <property type="entry name" value="P-loop_NTPase"/>
</dbReference>
<dbReference type="InterPro" id="IPR058922">
    <property type="entry name" value="WHD_DRP"/>
</dbReference>
<dbReference type="Proteomes" id="UP001630127">
    <property type="component" value="Unassembled WGS sequence"/>
</dbReference>
<dbReference type="GO" id="GO:0006952">
    <property type="term" value="P:defense response"/>
    <property type="evidence" value="ECO:0007669"/>
    <property type="project" value="UniProtKB-KW"/>
</dbReference>
<dbReference type="Gene3D" id="3.40.50.300">
    <property type="entry name" value="P-loop containing nucleotide triphosphate hydrolases"/>
    <property type="match status" value="1"/>
</dbReference>
<evidence type="ECO:0000259" key="7">
    <source>
        <dbReference type="Pfam" id="PF00931"/>
    </source>
</evidence>
<protein>
    <recommendedName>
        <fullName evidence="11">NB-ARC domain-containing protein</fullName>
    </recommendedName>
</protein>
<keyword evidence="10" id="KW-1185">Reference proteome</keyword>
<dbReference type="Gene3D" id="1.10.8.430">
    <property type="entry name" value="Helical domain of apoptotic protease-activating factors"/>
    <property type="match status" value="1"/>
</dbReference>
<evidence type="ECO:0000256" key="6">
    <source>
        <dbReference type="ARBA" id="ARBA00022840"/>
    </source>
</evidence>
<keyword evidence="3" id="KW-0677">Repeat</keyword>
<keyword evidence="4" id="KW-0547">Nucleotide-binding</keyword>
<evidence type="ECO:0000313" key="10">
    <source>
        <dbReference type="Proteomes" id="UP001630127"/>
    </source>
</evidence>
<evidence type="ECO:0000256" key="3">
    <source>
        <dbReference type="ARBA" id="ARBA00022737"/>
    </source>
</evidence>
<name>A0ABD2YQZ0_9GENT</name>
<dbReference type="InterPro" id="IPR002182">
    <property type="entry name" value="NB-ARC"/>
</dbReference>
<gene>
    <name evidence="9" type="ORF">ACH5RR_028764</name>
</gene>
<dbReference type="PANTHER" id="PTHR36766:SF51">
    <property type="entry name" value="DISEASE RESISTANCE RPP13-LIKE PROTEIN 1"/>
    <property type="match status" value="1"/>
</dbReference>
<dbReference type="EMBL" id="JBJUIK010000012">
    <property type="protein sequence ID" value="KAL3509363.1"/>
    <property type="molecule type" value="Genomic_DNA"/>
</dbReference>